<dbReference type="NCBIfam" id="TIGR01549">
    <property type="entry name" value="HAD-SF-IA-v1"/>
    <property type="match status" value="1"/>
</dbReference>
<evidence type="ECO:0000313" key="10">
    <source>
        <dbReference type="EMBL" id="EPF75137.1"/>
    </source>
</evidence>
<keyword evidence="11" id="KW-1185">Reference proteome</keyword>
<dbReference type="InterPro" id="IPR036412">
    <property type="entry name" value="HAD-like_sf"/>
</dbReference>
<proteinExistence type="inferred from homology"/>
<evidence type="ECO:0000256" key="8">
    <source>
        <dbReference type="ARBA" id="ARBA00022842"/>
    </source>
</evidence>
<comment type="cofactor">
    <cofactor evidence="2">
        <name>Mg(2+)</name>
        <dbReference type="ChEBI" id="CHEBI:18420"/>
    </cofactor>
</comment>
<dbReference type="GO" id="GO:0006281">
    <property type="term" value="P:DNA repair"/>
    <property type="evidence" value="ECO:0007669"/>
    <property type="project" value="TreeGrafter"/>
</dbReference>
<protein>
    <recommendedName>
        <fullName evidence="5">phosphoglycolate phosphatase</fullName>
        <ecNumber evidence="5">3.1.3.18</ecNumber>
    </recommendedName>
</protein>
<dbReference type="Gene3D" id="1.10.150.240">
    <property type="entry name" value="Putative phosphatase, domain 2"/>
    <property type="match status" value="1"/>
</dbReference>
<organism evidence="10 11">
    <name type="scientific">Acinetobacter gyllenbergii CIP 110306 = MTCC 11365</name>
    <dbReference type="NCBI Taxonomy" id="1217657"/>
    <lineage>
        <taxon>Bacteria</taxon>
        <taxon>Pseudomonadati</taxon>
        <taxon>Pseudomonadota</taxon>
        <taxon>Gammaproteobacteria</taxon>
        <taxon>Moraxellales</taxon>
        <taxon>Moraxellaceae</taxon>
        <taxon>Acinetobacter</taxon>
    </lineage>
</organism>
<dbReference type="PANTHER" id="PTHR43434">
    <property type="entry name" value="PHOSPHOGLYCOLATE PHOSPHATASE"/>
    <property type="match status" value="1"/>
</dbReference>
<dbReference type="CDD" id="cd16417">
    <property type="entry name" value="HAD_PGPase"/>
    <property type="match status" value="1"/>
</dbReference>
<dbReference type="NCBIfam" id="NF009695">
    <property type="entry name" value="PRK13222.1-2"/>
    <property type="match status" value="1"/>
</dbReference>
<dbReference type="InterPro" id="IPR037512">
    <property type="entry name" value="PGPase_prok"/>
</dbReference>
<dbReference type="Gene3D" id="3.40.50.1000">
    <property type="entry name" value="HAD superfamily/HAD-like"/>
    <property type="match status" value="1"/>
</dbReference>
<dbReference type="GO" id="GO:0005829">
    <property type="term" value="C:cytosol"/>
    <property type="evidence" value="ECO:0007669"/>
    <property type="project" value="TreeGrafter"/>
</dbReference>
<dbReference type="PANTHER" id="PTHR43434:SF1">
    <property type="entry name" value="PHOSPHOGLYCOLATE PHOSPHATASE"/>
    <property type="match status" value="1"/>
</dbReference>
<dbReference type="GO" id="GO:0008967">
    <property type="term" value="F:phosphoglycolate phosphatase activity"/>
    <property type="evidence" value="ECO:0007669"/>
    <property type="project" value="UniProtKB-EC"/>
</dbReference>
<sequence>MPFSFLESKDMSVAQLHNRSLVLFDLDGTLVDSAADLYRAMNLSLEKLGLAKVTEAQVRVWVGKGAAKLCEAVLEHLFGEVDAQQQEQLLSTFVDVYAQELCVNTQVYEGVLPFLDYCQTHNISMACVTNKPEQLAQGILDLLALSPYFKMVIGGDRLPERKPHPLPLLHCVQAQNTTTAATLMIGDSSNDVEAARRAGIDCIVVSYGYNHGESIYDCQPQQVVDSLAELIEEDLVRRQA</sequence>
<accession>A0A829HCV1</accession>
<dbReference type="FunFam" id="3.40.50.1000:FF:000022">
    <property type="entry name" value="Phosphoglycolate phosphatase"/>
    <property type="match status" value="1"/>
</dbReference>
<name>A0A829HCV1_9GAMM</name>
<evidence type="ECO:0000256" key="6">
    <source>
        <dbReference type="ARBA" id="ARBA00022723"/>
    </source>
</evidence>
<dbReference type="SFLD" id="SFLDG01129">
    <property type="entry name" value="C1.5:_HAD__Beta-PGM__Phosphata"/>
    <property type="match status" value="1"/>
</dbReference>
<gene>
    <name evidence="10" type="ORF">F957_03130</name>
</gene>
<dbReference type="InterPro" id="IPR050155">
    <property type="entry name" value="HAD-like_hydrolase_sf"/>
</dbReference>
<keyword evidence="8" id="KW-0460">Magnesium</keyword>
<dbReference type="SUPFAM" id="SSF56784">
    <property type="entry name" value="HAD-like"/>
    <property type="match status" value="1"/>
</dbReference>
<comment type="caution">
    <text evidence="10">The sequence shown here is derived from an EMBL/GenBank/DDBJ whole genome shotgun (WGS) entry which is preliminary data.</text>
</comment>
<dbReference type="AlphaFoldDB" id="A0A829HCV1"/>
<comment type="catalytic activity">
    <reaction evidence="1">
        <text>2-phosphoglycolate + H2O = glycolate + phosphate</text>
        <dbReference type="Rhea" id="RHEA:14369"/>
        <dbReference type="ChEBI" id="CHEBI:15377"/>
        <dbReference type="ChEBI" id="CHEBI:29805"/>
        <dbReference type="ChEBI" id="CHEBI:43474"/>
        <dbReference type="ChEBI" id="CHEBI:58033"/>
        <dbReference type="EC" id="3.1.3.18"/>
    </reaction>
</comment>
<dbReference type="NCBIfam" id="TIGR01449">
    <property type="entry name" value="PGP_bact"/>
    <property type="match status" value="1"/>
</dbReference>
<dbReference type="GO" id="GO:0046872">
    <property type="term" value="F:metal ion binding"/>
    <property type="evidence" value="ECO:0007669"/>
    <property type="project" value="UniProtKB-KW"/>
</dbReference>
<dbReference type="InterPro" id="IPR041492">
    <property type="entry name" value="HAD_2"/>
</dbReference>
<evidence type="ECO:0000256" key="2">
    <source>
        <dbReference type="ARBA" id="ARBA00001946"/>
    </source>
</evidence>
<keyword evidence="9" id="KW-0119">Carbohydrate metabolism</keyword>
<comment type="similarity">
    <text evidence="4">Belongs to the HAD-like hydrolase superfamily. CbbY/CbbZ/Gph/YieH family.</text>
</comment>
<evidence type="ECO:0000256" key="3">
    <source>
        <dbReference type="ARBA" id="ARBA00004818"/>
    </source>
</evidence>
<evidence type="ECO:0000256" key="9">
    <source>
        <dbReference type="ARBA" id="ARBA00023277"/>
    </source>
</evidence>
<keyword evidence="7" id="KW-0378">Hydrolase</keyword>
<dbReference type="InterPro" id="IPR023198">
    <property type="entry name" value="PGP-like_dom2"/>
</dbReference>
<evidence type="ECO:0000256" key="1">
    <source>
        <dbReference type="ARBA" id="ARBA00000830"/>
    </source>
</evidence>
<evidence type="ECO:0000256" key="4">
    <source>
        <dbReference type="ARBA" id="ARBA00006171"/>
    </source>
</evidence>
<evidence type="ECO:0000256" key="5">
    <source>
        <dbReference type="ARBA" id="ARBA00013078"/>
    </source>
</evidence>
<dbReference type="GO" id="GO:0005975">
    <property type="term" value="P:carbohydrate metabolic process"/>
    <property type="evidence" value="ECO:0007669"/>
    <property type="project" value="InterPro"/>
</dbReference>
<dbReference type="InterPro" id="IPR006439">
    <property type="entry name" value="HAD-SF_hydro_IA"/>
</dbReference>
<comment type="pathway">
    <text evidence="3">Organic acid metabolism; glycolate biosynthesis; glycolate from 2-phosphoglycolate: step 1/1.</text>
</comment>
<evidence type="ECO:0000313" key="11">
    <source>
        <dbReference type="Proteomes" id="UP000014523"/>
    </source>
</evidence>
<dbReference type="EC" id="3.1.3.18" evidence="5"/>
<evidence type="ECO:0000256" key="7">
    <source>
        <dbReference type="ARBA" id="ARBA00022801"/>
    </source>
</evidence>
<dbReference type="Pfam" id="PF13419">
    <property type="entry name" value="HAD_2"/>
    <property type="match status" value="1"/>
</dbReference>
<dbReference type="EMBL" id="ATGG01000026">
    <property type="protein sequence ID" value="EPF75137.1"/>
    <property type="molecule type" value="Genomic_DNA"/>
</dbReference>
<dbReference type="SFLD" id="SFLDG01135">
    <property type="entry name" value="C1.5.6:_HAD__Beta-PGM__Phospha"/>
    <property type="match status" value="1"/>
</dbReference>
<reference evidence="10 11" key="1">
    <citation type="submission" date="2013-06" db="EMBL/GenBank/DDBJ databases">
        <title>The Genome Sequence of Acinetobacter gyllenbergii CIP 110306.</title>
        <authorList>
            <consortium name="The Broad Institute Genome Sequencing Platform"/>
            <consortium name="The Broad Institute Genome Sequencing Center for Infectious Disease"/>
            <person name="Cerqueira G."/>
            <person name="Feldgarden M."/>
            <person name="Courvalin P."/>
            <person name="Perichon B."/>
            <person name="Grillot-Courvalin C."/>
            <person name="Clermont D."/>
            <person name="Rocha E."/>
            <person name="Yoon E.-J."/>
            <person name="Nemec A."/>
            <person name="Young S.K."/>
            <person name="Zeng Q."/>
            <person name="Gargeya S."/>
            <person name="Fitzgerald M."/>
            <person name="Abouelleil A."/>
            <person name="Alvarado L."/>
            <person name="Berlin A.M."/>
            <person name="Chapman S.B."/>
            <person name="Dewar J."/>
            <person name="Goldberg J."/>
            <person name="Griggs A."/>
            <person name="Gujja S."/>
            <person name="Hansen M."/>
            <person name="Howarth C."/>
            <person name="Imamovic A."/>
            <person name="Larimer J."/>
            <person name="McCowan C."/>
            <person name="Murphy C."/>
            <person name="Pearson M."/>
            <person name="Priest M."/>
            <person name="Roberts A."/>
            <person name="Saif S."/>
            <person name="Shea T."/>
            <person name="Sykes S."/>
            <person name="Wortman J."/>
            <person name="Nusbaum C."/>
            <person name="Birren B."/>
        </authorList>
    </citation>
    <scope>NUCLEOTIDE SEQUENCE [LARGE SCALE GENOMIC DNA]</scope>
    <source>
        <strain evidence="10 11">CIP 110306</strain>
    </source>
</reference>
<dbReference type="Proteomes" id="UP000014523">
    <property type="component" value="Unassembled WGS sequence"/>
</dbReference>
<dbReference type="InterPro" id="IPR023214">
    <property type="entry name" value="HAD_sf"/>
</dbReference>
<keyword evidence="6" id="KW-0479">Metal-binding</keyword>
<dbReference type="SFLD" id="SFLDS00003">
    <property type="entry name" value="Haloacid_Dehalogenase"/>
    <property type="match status" value="1"/>
</dbReference>